<organism evidence="2 3">
    <name type="scientific">Grifola frondosa</name>
    <name type="common">Maitake</name>
    <name type="synonym">Polyporus frondosus</name>
    <dbReference type="NCBI Taxonomy" id="5627"/>
    <lineage>
        <taxon>Eukaryota</taxon>
        <taxon>Fungi</taxon>
        <taxon>Dikarya</taxon>
        <taxon>Basidiomycota</taxon>
        <taxon>Agaricomycotina</taxon>
        <taxon>Agaricomycetes</taxon>
        <taxon>Polyporales</taxon>
        <taxon>Grifolaceae</taxon>
        <taxon>Grifola</taxon>
    </lineage>
</organism>
<accession>A0A1C7MXE5</accession>
<dbReference type="OMA" id="CEANAMI"/>
<dbReference type="Proteomes" id="UP000092993">
    <property type="component" value="Unassembled WGS sequence"/>
</dbReference>
<evidence type="ECO:0000313" key="3">
    <source>
        <dbReference type="Proteomes" id="UP000092993"/>
    </source>
</evidence>
<dbReference type="InterPro" id="IPR026749">
    <property type="entry name" value="Tmem135"/>
</dbReference>
<comment type="caution">
    <text evidence="2">The sequence shown here is derived from an EMBL/GenBank/DDBJ whole genome shotgun (WGS) entry which is preliminary data.</text>
</comment>
<proteinExistence type="predicted"/>
<evidence type="ECO:0000256" key="1">
    <source>
        <dbReference type="SAM" id="MobiDB-lite"/>
    </source>
</evidence>
<sequence length="402" mass="44739">MKLRKTKGPFPAEHHLRSNRGCLPSRIPITFFKPSISVEEQLPEETRAQRKKLQHSWSARLDALVFWACSARIMWCFFYKPERLPRSYNKWIMTMANIDPRLLTALRALRSDAFSYRKGLSSPPDLISSLASDLGYPPSWGEASLLPAYGGKQADAAWNILQVSNRRGVGGMPCEIVHGGMGGGSCTANAGIRGAQAFAEAVALYLPVHVLPILLTRPRTLLHIPRLASTLLSVIRSASFLSAFVSSIWYAVCLTRTLLLARLFPQVSHDFWDGPFGCTFVGSLVCGASIWIEQGHRRGEMALYVLPRAIRACLPDKWIMSGRRSVRITERVMFVLSLSTLVTAAMHRQDSLRGLSRWTLAFVTKGPNAGFWKRRRQDTNTPPTPRETSPPAELDSPPPGTT</sequence>
<evidence type="ECO:0000313" key="2">
    <source>
        <dbReference type="EMBL" id="OBZ79774.1"/>
    </source>
</evidence>
<keyword evidence="3" id="KW-1185">Reference proteome</keyword>
<gene>
    <name evidence="2" type="ORF">A0H81_01130</name>
</gene>
<reference evidence="2 3" key="1">
    <citation type="submission" date="2016-03" db="EMBL/GenBank/DDBJ databases">
        <title>Whole genome sequencing of Grifola frondosa 9006-11.</title>
        <authorList>
            <person name="Min B."/>
            <person name="Park H."/>
            <person name="Kim J.-G."/>
            <person name="Cho H."/>
            <person name="Oh Y.-L."/>
            <person name="Kong W.-S."/>
            <person name="Choi I.-G."/>
        </authorList>
    </citation>
    <scope>NUCLEOTIDE SEQUENCE [LARGE SCALE GENOMIC DNA]</scope>
    <source>
        <strain evidence="2 3">9006-11</strain>
    </source>
</reference>
<name>A0A1C7MXE5_GRIFR</name>
<dbReference type="AlphaFoldDB" id="A0A1C7MXE5"/>
<dbReference type="OrthoDB" id="4021778at2759"/>
<dbReference type="PANTHER" id="PTHR12459">
    <property type="entry name" value="TRANSMEMBRANE PROTEIN 135-RELATED"/>
    <property type="match status" value="1"/>
</dbReference>
<protein>
    <recommendedName>
        <fullName evidence="4">Transmembrane protein 135 N-terminal domain-containing protein</fullName>
    </recommendedName>
</protein>
<feature type="region of interest" description="Disordered" evidence="1">
    <location>
        <begin position="371"/>
        <end position="402"/>
    </location>
</feature>
<dbReference type="PANTHER" id="PTHR12459:SF15">
    <property type="entry name" value="TRANSMEMBRANE PROTEIN 135"/>
    <property type="match status" value="1"/>
</dbReference>
<dbReference type="EMBL" id="LUGG01000001">
    <property type="protein sequence ID" value="OBZ79774.1"/>
    <property type="molecule type" value="Genomic_DNA"/>
</dbReference>
<evidence type="ECO:0008006" key="4">
    <source>
        <dbReference type="Google" id="ProtNLM"/>
    </source>
</evidence>